<comment type="caution">
    <text evidence="1">The sequence shown here is derived from an EMBL/GenBank/DDBJ whole genome shotgun (WGS) entry which is preliminary data.</text>
</comment>
<protein>
    <recommendedName>
        <fullName evidence="3">Alkaline phosphatase family protein</fullName>
    </recommendedName>
</protein>
<gene>
    <name evidence="1" type="ORF">AWH51_11610</name>
</gene>
<dbReference type="OrthoDB" id="9779267at2"/>
<sequence>MAPMLPAPGSGRMSLTAVLPGCLAALAGEGSEASLPPVDRAVVVLVDGLGSAALRARAGHARNLVRDWRKRDLVDVGFPTTTAASITSFTTGVRAGEHGLVGYSALDPAGDRVLKLLSGWDARSVPEEWQPVPTVFERAATAGVPAFAVGPARYSGSGFSRAALRGATYVPAESMADRFATTRALLDRTPRALVYLYVPELDQAAHSHGWQSDRWLRDLEELDAAFGPFRDRLGAREGLLVTADHGIVDVPAESHVLFDRVPELVAGVRHVAGEPRCLHLHLEPGVDADALADAWRASEGGRAHVATRDEALAADWYGEVRDGVAPRIGDVVVAARALIAYYDGRPRDQGARRMVGQHGSFSDEERLVPLIRAGAFARG</sequence>
<dbReference type="AlphaFoldDB" id="A0A154V0M3"/>
<dbReference type="EMBL" id="LQXA01000035">
    <property type="protein sequence ID" value="KZC94819.1"/>
    <property type="molecule type" value="Genomic_DNA"/>
</dbReference>
<dbReference type="RefSeq" id="WP_063071867.1">
    <property type="nucleotide sequence ID" value="NZ_LQXA01000035.1"/>
</dbReference>
<dbReference type="InterPro" id="IPR002591">
    <property type="entry name" value="Phosphodiest/P_Trfase"/>
</dbReference>
<evidence type="ECO:0008006" key="3">
    <source>
        <dbReference type="Google" id="ProtNLM"/>
    </source>
</evidence>
<dbReference type="Pfam" id="PF01663">
    <property type="entry name" value="Phosphodiest"/>
    <property type="match status" value="1"/>
</dbReference>
<dbReference type="InterPro" id="IPR017850">
    <property type="entry name" value="Alkaline_phosphatase_core_sf"/>
</dbReference>
<dbReference type="STRING" id="31965.AWH51_11610"/>
<dbReference type="Gene3D" id="3.40.720.10">
    <property type="entry name" value="Alkaline Phosphatase, subunit A"/>
    <property type="match status" value="1"/>
</dbReference>
<accession>A0A154V0M3</accession>
<dbReference type="PANTHER" id="PTHR10151:SF120">
    <property type="entry name" value="BIS(5'-ADENOSYL)-TRIPHOSPHATASE"/>
    <property type="match status" value="1"/>
</dbReference>
<evidence type="ECO:0000313" key="2">
    <source>
        <dbReference type="Proteomes" id="UP000076218"/>
    </source>
</evidence>
<organism evidence="1 2">
    <name type="scientific">Clavibacter tessellarius</name>
    <dbReference type="NCBI Taxonomy" id="31965"/>
    <lineage>
        <taxon>Bacteria</taxon>
        <taxon>Bacillati</taxon>
        <taxon>Actinomycetota</taxon>
        <taxon>Actinomycetes</taxon>
        <taxon>Micrococcales</taxon>
        <taxon>Microbacteriaceae</taxon>
        <taxon>Clavibacter</taxon>
    </lineage>
</organism>
<dbReference type="GO" id="GO:0016787">
    <property type="term" value="F:hydrolase activity"/>
    <property type="evidence" value="ECO:0007669"/>
    <property type="project" value="UniProtKB-ARBA"/>
</dbReference>
<name>A0A154V0M3_9MICO</name>
<proteinExistence type="predicted"/>
<reference evidence="1 2" key="1">
    <citation type="submission" date="2016-01" db="EMBL/GenBank/DDBJ databases">
        <title>Draft genome sequence of Clavibacter michiganensis subsp. tessellarius DOAB 609.</title>
        <authorList>
            <person name="Tambong J.T."/>
        </authorList>
    </citation>
    <scope>NUCLEOTIDE SEQUENCE [LARGE SCALE GENOMIC DNA]</scope>
    <source>
        <strain evidence="1 2">DOAB 609</strain>
    </source>
</reference>
<dbReference type="Proteomes" id="UP000076218">
    <property type="component" value="Unassembled WGS sequence"/>
</dbReference>
<dbReference type="PANTHER" id="PTHR10151">
    <property type="entry name" value="ECTONUCLEOTIDE PYROPHOSPHATASE/PHOSPHODIESTERASE"/>
    <property type="match status" value="1"/>
</dbReference>
<dbReference type="SUPFAM" id="SSF53649">
    <property type="entry name" value="Alkaline phosphatase-like"/>
    <property type="match status" value="1"/>
</dbReference>
<evidence type="ECO:0000313" key="1">
    <source>
        <dbReference type="EMBL" id="KZC94819.1"/>
    </source>
</evidence>